<dbReference type="Pfam" id="PF00324">
    <property type="entry name" value="AA_permease"/>
    <property type="match status" value="1"/>
</dbReference>
<feature type="transmembrane region" description="Helical" evidence="5">
    <location>
        <begin position="359"/>
        <end position="381"/>
    </location>
</feature>
<evidence type="ECO:0000259" key="6">
    <source>
        <dbReference type="Pfam" id="PF00324"/>
    </source>
</evidence>
<keyword evidence="8" id="KW-1185">Reference proteome</keyword>
<comment type="subcellular location">
    <subcellularLocation>
        <location evidence="1">Membrane</location>
        <topology evidence="1">Multi-pass membrane protein</topology>
    </subcellularLocation>
</comment>
<dbReference type="InterPro" id="IPR050367">
    <property type="entry name" value="APC_superfamily"/>
</dbReference>
<evidence type="ECO:0000256" key="1">
    <source>
        <dbReference type="ARBA" id="ARBA00004141"/>
    </source>
</evidence>
<dbReference type="Proteomes" id="UP000067625">
    <property type="component" value="Chromosome"/>
</dbReference>
<dbReference type="AlphaFoldDB" id="A0A0M3RA73"/>
<sequence length="474" mass="51060">MEKKERELKKVLSRFDVLFMAIGAMLGWGWVVLSGNWVTSAGSFGSMTAFLIGGLLVIFVGLTYSELTSAMPEVGGEHVFVDRALGKKASFIASWAITFGYASVVAFEAVALPTVVEYLLPNYQAGYLWTLAGWDVYATWALIGMIGAVILTVINYIGLKPAALFQTVLTIVIVLIGVMLIFGSFTGGDGANLEPFFVGGTGGIMAVLIMVPFMFVGFDVIPQTAEETNLPHKEIGKILIVSVICTVIFYLSAVFAVSMALDAETLRTSALPTADAMAVLFGSDIFANILILGGIAGIITSWNAFVIGGSRVLYAMAESGMLPSWFGKLHPKYKTPSNAILFLGILAVLAPLLGRPALVWIVDAGGLGVVVAYFMVVLSFIVLRKKEPDMARPFRAGKGPAVGWIALVLSFGFIVLYMPGMPAALVWPYEWLILAGWTLIGVYFFVRMSKGRYETREKAVKEGGVKTPVRHIDG</sequence>
<feature type="transmembrane region" description="Helical" evidence="5">
    <location>
        <begin position="238"/>
        <end position="261"/>
    </location>
</feature>
<evidence type="ECO:0000256" key="3">
    <source>
        <dbReference type="ARBA" id="ARBA00022989"/>
    </source>
</evidence>
<dbReference type="PATRIC" id="fig|1441095.3.peg.3231"/>
<name>A0A0M3RA73_9BACI</name>
<keyword evidence="2 5" id="KW-0812">Transmembrane</keyword>
<gene>
    <name evidence="7" type="ORF">AM592_14635</name>
</gene>
<feature type="transmembrane region" description="Helical" evidence="5">
    <location>
        <begin position="92"/>
        <end position="116"/>
    </location>
</feature>
<dbReference type="GO" id="GO:0055085">
    <property type="term" value="P:transmembrane transport"/>
    <property type="evidence" value="ECO:0007669"/>
    <property type="project" value="InterPro"/>
</dbReference>
<keyword evidence="3 5" id="KW-1133">Transmembrane helix</keyword>
<accession>A0A0M3RA73</accession>
<feature type="transmembrane region" description="Helical" evidence="5">
    <location>
        <begin position="43"/>
        <end position="64"/>
    </location>
</feature>
<feature type="transmembrane region" description="Helical" evidence="5">
    <location>
        <begin position="285"/>
        <end position="314"/>
    </location>
</feature>
<protein>
    <submittedName>
        <fullName evidence="7">Amino acid permease</fullName>
    </submittedName>
</protein>
<dbReference type="InterPro" id="IPR004841">
    <property type="entry name" value="AA-permease/SLC12A_dom"/>
</dbReference>
<keyword evidence="4 5" id="KW-0472">Membrane</keyword>
<evidence type="ECO:0000313" key="8">
    <source>
        <dbReference type="Proteomes" id="UP000067625"/>
    </source>
</evidence>
<feature type="domain" description="Amino acid permease/ SLC12A" evidence="6">
    <location>
        <begin position="16"/>
        <end position="422"/>
    </location>
</feature>
<dbReference type="EMBL" id="CP012600">
    <property type="protein sequence ID" value="ALC82676.1"/>
    <property type="molecule type" value="Genomic_DNA"/>
</dbReference>
<evidence type="ECO:0000256" key="2">
    <source>
        <dbReference type="ARBA" id="ARBA00022692"/>
    </source>
</evidence>
<evidence type="ECO:0000256" key="4">
    <source>
        <dbReference type="ARBA" id="ARBA00023136"/>
    </source>
</evidence>
<feature type="transmembrane region" description="Helical" evidence="5">
    <location>
        <begin position="335"/>
        <end position="353"/>
    </location>
</feature>
<dbReference type="STRING" id="1441095.AM592_14635"/>
<dbReference type="RefSeq" id="WP_053604485.1">
    <property type="nucleotide sequence ID" value="NZ_CP012600.1"/>
</dbReference>
<evidence type="ECO:0000313" key="7">
    <source>
        <dbReference type="EMBL" id="ALC82676.1"/>
    </source>
</evidence>
<dbReference type="PIRSF" id="PIRSF006060">
    <property type="entry name" value="AA_transporter"/>
    <property type="match status" value="1"/>
</dbReference>
<feature type="transmembrane region" description="Helical" evidence="5">
    <location>
        <begin position="426"/>
        <end position="446"/>
    </location>
</feature>
<dbReference type="PANTHER" id="PTHR42770">
    <property type="entry name" value="AMINO ACID TRANSPORTER-RELATED"/>
    <property type="match status" value="1"/>
</dbReference>
<reference evidence="8" key="1">
    <citation type="submission" date="2015-08" db="EMBL/GenBank/DDBJ databases">
        <title>Genome sequencing project for genomic taxonomy and phylogenomics of Bacillus-like bacteria.</title>
        <authorList>
            <person name="Liu B."/>
            <person name="Wang J."/>
            <person name="Zhu Y."/>
            <person name="Liu G."/>
            <person name="Chen Q."/>
            <person name="Chen Z."/>
            <person name="Lan J."/>
            <person name="Che J."/>
            <person name="Ge C."/>
            <person name="Shi H."/>
            <person name="Pan Z."/>
            <person name="Liu X."/>
        </authorList>
    </citation>
    <scope>NUCLEOTIDE SEQUENCE [LARGE SCALE GENOMIC DNA]</scope>
    <source>
        <strain evidence="8">FJAT-4402</strain>
    </source>
</reference>
<dbReference type="PANTHER" id="PTHR42770:SF7">
    <property type="entry name" value="MEMBRANE PROTEIN"/>
    <property type="match status" value="1"/>
</dbReference>
<dbReference type="GO" id="GO:0016020">
    <property type="term" value="C:membrane"/>
    <property type="evidence" value="ECO:0007669"/>
    <property type="project" value="UniProtKB-SubCell"/>
</dbReference>
<feature type="transmembrane region" description="Helical" evidence="5">
    <location>
        <begin position="136"/>
        <end position="157"/>
    </location>
</feature>
<organism evidence="7 8">
    <name type="scientific">Bacillus gobiensis</name>
    <dbReference type="NCBI Taxonomy" id="1441095"/>
    <lineage>
        <taxon>Bacteria</taxon>
        <taxon>Bacillati</taxon>
        <taxon>Bacillota</taxon>
        <taxon>Bacilli</taxon>
        <taxon>Bacillales</taxon>
        <taxon>Bacillaceae</taxon>
        <taxon>Bacillus</taxon>
    </lineage>
</organism>
<reference evidence="7 8" key="2">
    <citation type="journal article" date="2016" name="Int. J. Syst. Evol. Microbiol.">
        <title>Bacillus gobiensis sp. nov., isolated from a soil sample.</title>
        <authorList>
            <person name="Liu B."/>
            <person name="Liu G.H."/>
            <person name="Cetin S."/>
            <person name="Schumann P."/>
            <person name="Pan Z.Z."/>
            <person name="Chen Q.Q."/>
        </authorList>
    </citation>
    <scope>NUCLEOTIDE SEQUENCE [LARGE SCALE GENOMIC DNA]</scope>
    <source>
        <strain evidence="7 8">FJAT-4402</strain>
    </source>
</reference>
<dbReference type="Gene3D" id="1.20.1740.10">
    <property type="entry name" value="Amino acid/polyamine transporter I"/>
    <property type="match status" value="1"/>
</dbReference>
<evidence type="ECO:0000256" key="5">
    <source>
        <dbReference type="SAM" id="Phobius"/>
    </source>
</evidence>
<feature type="transmembrane region" description="Helical" evidence="5">
    <location>
        <begin position="164"/>
        <end position="185"/>
    </location>
</feature>
<dbReference type="OrthoDB" id="3181223at2"/>
<proteinExistence type="predicted"/>
<feature type="transmembrane region" description="Helical" evidence="5">
    <location>
        <begin position="401"/>
        <end position="420"/>
    </location>
</feature>
<feature type="transmembrane region" description="Helical" evidence="5">
    <location>
        <begin position="12"/>
        <end position="31"/>
    </location>
</feature>
<feature type="transmembrane region" description="Helical" evidence="5">
    <location>
        <begin position="197"/>
        <end position="218"/>
    </location>
</feature>